<dbReference type="PROSITE" id="PS00344">
    <property type="entry name" value="GATA_ZN_FINGER_1"/>
    <property type="match status" value="1"/>
</dbReference>
<evidence type="ECO:0000256" key="3">
    <source>
        <dbReference type="ARBA" id="ARBA00022771"/>
    </source>
</evidence>
<evidence type="ECO:0000259" key="8">
    <source>
        <dbReference type="PROSITE" id="PS50114"/>
    </source>
</evidence>
<dbReference type="EMBL" id="MU842937">
    <property type="protein sequence ID" value="KAK2025462.1"/>
    <property type="molecule type" value="Genomic_DNA"/>
</dbReference>
<keyword evidence="10" id="KW-1185">Reference proteome</keyword>
<feature type="non-terminal residue" evidence="9">
    <location>
        <position position="1"/>
    </location>
</feature>
<comment type="subcellular location">
    <subcellularLocation>
        <location evidence="1">Nucleus</location>
    </subcellularLocation>
</comment>
<keyword evidence="6" id="KW-0539">Nucleus</keyword>
<dbReference type="SUPFAM" id="SSF57716">
    <property type="entry name" value="Glucocorticoid receptor-like (DNA-binding domain)"/>
    <property type="match status" value="1"/>
</dbReference>
<keyword evidence="4" id="KW-0862">Zinc</keyword>
<dbReference type="AlphaFoldDB" id="A0AAD9HCK2"/>
<dbReference type="CDD" id="cd00202">
    <property type="entry name" value="ZnF_GATA"/>
    <property type="match status" value="1"/>
</dbReference>
<dbReference type="PROSITE" id="PS50114">
    <property type="entry name" value="GATA_ZN_FINGER_2"/>
    <property type="match status" value="1"/>
</dbReference>
<evidence type="ECO:0000256" key="1">
    <source>
        <dbReference type="ARBA" id="ARBA00004123"/>
    </source>
</evidence>
<sequence>CSNCFAQTTPIWHRNPEGQPLCNACDLFLRAHGFPRPLGPKTDVIEKTSR</sequence>
<evidence type="ECO:0000256" key="4">
    <source>
        <dbReference type="ARBA" id="ARBA00022833"/>
    </source>
</evidence>
<keyword evidence="5" id="KW-0534">Nitrate assimilation</keyword>
<dbReference type="PANTHER" id="PTHR10071">
    <property type="entry name" value="TRANSCRIPTION FACTOR GATA FAMILY MEMBER"/>
    <property type="match status" value="1"/>
</dbReference>
<dbReference type="InterPro" id="IPR013088">
    <property type="entry name" value="Znf_NHR/GATA"/>
</dbReference>
<name>A0AAD9HCK2_9PEZI</name>
<feature type="non-terminal residue" evidence="9">
    <location>
        <position position="50"/>
    </location>
</feature>
<proteinExistence type="predicted"/>
<dbReference type="PANTHER" id="PTHR10071:SF281">
    <property type="entry name" value="BOX A-BINDING FACTOR-RELATED"/>
    <property type="match status" value="1"/>
</dbReference>
<keyword evidence="2" id="KW-0479">Metal-binding</keyword>
<dbReference type="GO" id="GO:0000981">
    <property type="term" value="F:DNA-binding transcription factor activity, RNA polymerase II-specific"/>
    <property type="evidence" value="ECO:0007669"/>
    <property type="project" value="TreeGrafter"/>
</dbReference>
<dbReference type="GO" id="GO:0008270">
    <property type="term" value="F:zinc ion binding"/>
    <property type="evidence" value="ECO:0007669"/>
    <property type="project" value="UniProtKB-KW"/>
</dbReference>
<dbReference type="InterPro" id="IPR000679">
    <property type="entry name" value="Znf_GATA"/>
</dbReference>
<dbReference type="GO" id="GO:0000122">
    <property type="term" value="P:negative regulation of transcription by RNA polymerase II"/>
    <property type="evidence" value="ECO:0007669"/>
    <property type="project" value="TreeGrafter"/>
</dbReference>
<organism evidence="9 10">
    <name type="scientific">Colletotrichum zoysiae</name>
    <dbReference type="NCBI Taxonomy" id="1216348"/>
    <lineage>
        <taxon>Eukaryota</taxon>
        <taxon>Fungi</taxon>
        <taxon>Dikarya</taxon>
        <taxon>Ascomycota</taxon>
        <taxon>Pezizomycotina</taxon>
        <taxon>Sordariomycetes</taxon>
        <taxon>Hypocreomycetidae</taxon>
        <taxon>Glomerellales</taxon>
        <taxon>Glomerellaceae</taxon>
        <taxon>Colletotrichum</taxon>
        <taxon>Colletotrichum graminicola species complex</taxon>
    </lineage>
</organism>
<comment type="caution">
    <text evidence="9">The sequence shown here is derived from an EMBL/GenBank/DDBJ whole genome shotgun (WGS) entry which is preliminary data.</text>
</comment>
<evidence type="ECO:0000313" key="9">
    <source>
        <dbReference type="EMBL" id="KAK2025462.1"/>
    </source>
</evidence>
<reference evidence="9" key="1">
    <citation type="submission" date="2021-06" db="EMBL/GenBank/DDBJ databases">
        <title>Comparative genomics, transcriptomics and evolutionary studies reveal genomic signatures of adaptation to plant cell wall in hemibiotrophic fungi.</title>
        <authorList>
            <consortium name="DOE Joint Genome Institute"/>
            <person name="Baroncelli R."/>
            <person name="Diaz J.F."/>
            <person name="Benocci T."/>
            <person name="Peng M."/>
            <person name="Battaglia E."/>
            <person name="Haridas S."/>
            <person name="Andreopoulos W."/>
            <person name="Labutti K."/>
            <person name="Pangilinan J."/>
            <person name="Floch G.L."/>
            <person name="Makela M.R."/>
            <person name="Henrissat B."/>
            <person name="Grigoriev I.V."/>
            <person name="Crouch J.A."/>
            <person name="De Vries R.P."/>
            <person name="Sukno S.A."/>
            <person name="Thon M.R."/>
        </authorList>
    </citation>
    <scope>NUCLEOTIDE SEQUENCE</scope>
    <source>
        <strain evidence="9">MAFF235873</strain>
    </source>
</reference>
<protein>
    <submittedName>
        <fullName evidence="9">Global nitrogen regulator protein</fullName>
    </submittedName>
</protein>
<dbReference type="Gene3D" id="3.30.50.10">
    <property type="entry name" value="Erythroid Transcription Factor GATA-1, subunit A"/>
    <property type="match status" value="1"/>
</dbReference>
<dbReference type="Proteomes" id="UP001232148">
    <property type="component" value="Unassembled WGS sequence"/>
</dbReference>
<evidence type="ECO:0000256" key="7">
    <source>
        <dbReference type="PROSITE-ProRule" id="PRU00094"/>
    </source>
</evidence>
<evidence type="ECO:0000256" key="2">
    <source>
        <dbReference type="ARBA" id="ARBA00022723"/>
    </source>
</evidence>
<feature type="domain" description="GATA-type" evidence="8">
    <location>
        <begin position="1"/>
        <end position="48"/>
    </location>
</feature>
<dbReference type="InterPro" id="IPR039355">
    <property type="entry name" value="Transcription_factor_GATA"/>
</dbReference>
<gene>
    <name evidence="9" type="ORF">LX32DRAFT_493099</name>
</gene>
<dbReference type="GO" id="GO:0045944">
    <property type="term" value="P:positive regulation of transcription by RNA polymerase II"/>
    <property type="evidence" value="ECO:0007669"/>
    <property type="project" value="TreeGrafter"/>
</dbReference>
<dbReference type="SMART" id="SM00401">
    <property type="entry name" value="ZnF_GATA"/>
    <property type="match status" value="1"/>
</dbReference>
<evidence type="ECO:0000256" key="5">
    <source>
        <dbReference type="ARBA" id="ARBA00023063"/>
    </source>
</evidence>
<dbReference type="Pfam" id="PF00320">
    <property type="entry name" value="GATA"/>
    <property type="match status" value="1"/>
</dbReference>
<evidence type="ECO:0000313" key="10">
    <source>
        <dbReference type="Proteomes" id="UP001232148"/>
    </source>
</evidence>
<keyword evidence="3 7" id="KW-0863">Zinc-finger</keyword>
<dbReference type="GO" id="GO:0000978">
    <property type="term" value="F:RNA polymerase II cis-regulatory region sequence-specific DNA binding"/>
    <property type="evidence" value="ECO:0007669"/>
    <property type="project" value="TreeGrafter"/>
</dbReference>
<evidence type="ECO:0000256" key="6">
    <source>
        <dbReference type="ARBA" id="ARBA00023242"/>
    </source>
</evidence>
<accession>A0AAD9HCK2</accession>
<dbReference type="GO" id="GO:0005634">
    <property type="term" value="C:nucleus"/>
    <property type="evidence" value="ECO:0007669"/>
    <property type="project" value="UniProtKB-SubCell"/>
</dbReference>